<dbReference type="InterPro" id="IPR005829">
    <property type="entry name" value="Sugar_transporter_CS"/>
</dbReference>
<evidence type="ECO:0000256" key="4">
    <source>
        <dbReference type="ARBA" id="ARBA00023136"/>
    </source>
</evidence>
<dbReference type="SUPFAM" id="SSF103473">
    <property type="entry name" value="MFS general substrate transporter"/>
    <property type="match status" value="2"/>
</dbReference>
<feature type="transmembrane region" description="Helical" evidence="5">
    <location>
        <begin position="148"/>
        <end position="169"/>
    </location>
</feature>
<protein>
    <submittedName>
        <fullName evidence="7">MFS transporter</fullName>
    </submittedName>
</protein>
<sequence length="423" mass="44419">MLDIDRAVVSLALARMVDSFGNSFLIIVLPLYIARGISGGFFGLQESLLTGLILSMFGFLNSFGQPFTGRFSDRLGRRRVFVLAGLSVLCVASFAYSFATSYAALFVIRAAQGVGAALTIPATVALIDEYATDTSRGSNMGVYNTFRLVGFGLGPVVAGSVVHLGPYHVSALNGTYSISGFNAAFYIAAGAILTSLLVVAAFVKDSPQTESTTEELSVSVFSNGRTTLDPVFTLSLASLFMAISIALLSTIEPHVNRRLHQTAAMFGVQFGAFVVAQVLFQTPIGHASDRYGRRPFIVIGMLLLVPSTLVQGFIGTSWGLVIARFAQGIAGAMVFAPALALAGDFALEGHSGTQLSLLTMTFGLGTAIGPLTSGFLIRFGYPVPFVFGAALALVGTLLVLTQVYDPGKPSGETTIGEPSTPDD</sequence>
<feature type="transmembrane region" description="Helical" evidence="5">
    <location>
        <begin position="355"/>
        <end position="377"/>
    </location>
</feature>
<feature type="transmembrane region" description="Helical" evidence="5">
    <location>
        <begin position="296"/>
        <end position="314"/>
    </location>
</feature>
<dbReference type="AlphaFoldDB" id="A0A3P3RLQ8"/>
<comment type="caution">
    <text evidence="7">The sequence shown here is derived from an EMBL/GenBank/DDBJ whole genome shotgun (WGS) entry which is preliminary data.</text>
</comment>
<keyword evidence="2 5" id="KW-0812">Transmembrane</keyword>
<feature type="transmembrane region" description="Helical" evidence="5">
    <location>
        <begin position="12"/>
        <end position="33"/>
    </location>
</feature>
<dbReference type="CDD" id="cd17325">
    <property type="entry name" value="MFS_MdtG_SLC18_like"/>
    <property type="match status" value="1"/>
</dbReference>
<dbReference type="PANTHER" id="PTHR23518">
    <property type="entry name" value="C-METHYLTRANSFERASE"/>
    <property type="match status" value="1"/>
</dbReference>
<organism evidence="7 8">
    <name type="scientific">Halocatena pleomorpha</name>
    <dbReference type="NCBI Taxonomy" id="1785090"/>
    <lineage>
        <taxon>Archaea</taxon>
        <taxon>Methanobacteriati</taxon>
        <taxon>Methanobacteriota</taxon>
        <taxon>Stenosarchaea group</taxon>
        <taxon>Halobacteria</taxon>
        <taxon>Halobacteriales</taxon>
        <taxon>Natronomonadaceae</taxon>
        <taxon>Halocatena</taxon>
    </lineage>
</organism>
<dbReference type="Pfam" id="PF07690">
    <property type="entry name" value="MFS_1"/>
    <property type="match status" value="1"/>
</dbReference>
<dbReference type="PANTHER" id="PTHR23518:SF2">
    <property type="entry name" value="MAJOR FACILITATOR SUPERFAMILY TRANSPORTER"/>
    <property type="match status" value="1"/>
</dbReference>
<dbReference type="InterPro" id="IPR011701">
    <property type="entry name" value="MFS"/>
</dbReference>
<proteinExistence type="predicted"/>
<feature type="transmembrane region" description="Helical" evidence="5">
    <location>
        <begin position="231"/>
        <end position="251"/>
    </location>
</feature>
<feature type="transmembrane region" description="Helical" evidence="5">
    <location>
        <begin position="383"/>
        <end position="400"/>
    </location>
</feature>
<evidence type="ECO:0000256" key="2">
    <source>
        <dbReference type="ARBA" id="ARBA00022692"/>
    </source>
</evidence>
<feature type="transmembrane region" description="Helical" evidence="5">
    <location>
        <begin position="39"/>
        <end position="60"/>
    </location>
</feature>
<dbReference type="GO" id="GO:0022857">
    <property type="term" value="F:transmembrane transporter activity"/>
    <property type="evidence" value="ECO:0007669"/>
    <property type="project" value="InterPro"/>
</dbReference>
<feature type="transmembrane region" description="Helical" evidence="5">
    <location>
        <begin position="181"/>
        <end position="203"/>
    </location>
</feature>
<dbReference type="EMBL" id="RRCH01000003">
    <property type="protein sequence ID" value="RRJ33838.1"/>
    <property type="molecule type" value="Genomic_DNA"/>
</dbReference>
<keyword evidence="4 5" id="KW-0472">Membrane</keyword>
<dbReference type="InterPro" id="IPR005828">
    <property type="entry name" value="MFS_sugar_transport-like"/>
</dbReference>
<feature type="domain" description="Major facilitator superfamily (MFS) profile" evidence="6">
    <location>
        <begin position="1"/>
        <end position="407"/>
    </location>
</feature>
<feature type="transmembrane region" description="Helical" evidence="5">
    <location>
        <begin position="80"/>
        <end position="99"/>
    </location>
</feature>
<dbReference type="PROSITE" id="PS50850">
    <property type="entry name" value="MFS"/>
    <property type="match status" value="1"/>
</dbReference>
<dbReference type="Pfam" id="PF00083">
    <property type="entry name" value="Sugar_tr"/>
    <property type="match status" value="1"/>
</dbReference>
<evidence type="ECO:0000256" key="3">
    <source>
        <dbReference type="ARBA" id="ARBA00022989"/>
    </source>
</evidence>
<evidence type="ECO:0000256" key="5">
    <source>
        <dbReference type="SAM" id="Phobius"/>
    </source>
</evidence>
<gene>
    <name evidence="7" type="ORF">EIK79_01650</name>
</gene>
<dbReference type="InterPro" id="IPR036259">
    <property type="entry name" value="MFS_trans_sf"/>
</dbReference>
<keyword evidence="3 5" id="KW-1133">Transmembrane helix</keyword>
<accession>A0A3P3RLQ8</accession>
<dbReference type="PROSITE" id="PS00216">
    <property type="entry name" value="SUGAR_TRANSPORT_1"/>
    <property type="match status" value="1"/>
</dbReference>
<evidence type="ECO:0000313" key="8">
    <source>
        <dbReference type="Proteomes" id="UP000282322"/>
    </source>
</evidence>
<evidence type="ECO:0000313" key="7">
    <source>
        <dbReference type="EMBL" id="RRJ33838.1"/>
    </source>
</evidence>
<dbReference type="GO" id="GO:0016020">
    <property type="term" value="C:membrane"/>
    <property type="evidence" value="ECO:0007669"/>
    <property type="project" value="UniProtKB-SubCell"/>
</dbReference>
<comment type="subcellular location">
    <subcellularLocation>
        <location evidence="1">Membrane</location>
        <topology evidence="1">Multi-pass membrane protein</topology>
    </subcellularLocation>
</comment>
<feature type="transmembrane region" description="Helical" evidence="5">
    <location>
        <begin position="320"/>
        <end position="343"/>
    </location>
</feature>
<dbReference type="OrthoDB" id="117970at2157"/>
<feature type="transmembrane region" description="Helical" evidence="5">
    <location>
        <begin position="263"/>
        <end position="284"/>
    </location>
</feature>
<dbReference type="Gene3D" id="1.20.1250.20">
    <property type="entry name" value="MFS general substrate transporter like domains"/>
    <property type="match status" value="2"/>
</dbReference>
<feature type="transmembrane region" description="Helical" evidence="5">
    <location>
        <begin position="105"/>
        <end position="127"/>
    </location>
</feature>
<evidence type="ECO:0000256" key="1">
    <source>
        <dbReference type="ARBA" id="ARBA00004141"/>
    </source>
</evidence>
<dbReference type="InterPro" id="IPR020846">
    <property type="entry name" value="MFS_dom"/>
</dbReference>
<keyword evidence="8" id="KW-1185">Reference proteome</keyword>
<dbReference type="Proteomes" id="UP000282322">
    <property type="component" value="Unassembled WGS sequence"/>
</dbReference>
<reference evidence="7 8" key="1">
    <citation type="submission" date="2018-11" db="EMBL/GenBank/DDBJ databases">
        <title>Taxonoimc description of Halomarina strain SPP-AMP-1.</title>
        <authorList>
            <person name="Pal Y."/>
            <person name="Srinivasana K."/>
            <person name="Verma A."/>
            <person name="Kumar P."/>
        </authorList>
    </citation>
    <scope>NUCLEOTIDE SEQUENCE [LARGE SCALE GENOMIC DNA]</scope>
    <source>
        <strain evidence="7 8">SPP-AMP-1</strain>
    </source>
</reference>
<name>A0A3P3RLQ8_9EURY</name>
<evidence type="ECO:0000259" key="6">
    <source>
        <dbReference type="PROSITE" id="PS50850"/>
    </source>
</evidence>